<gene>
    <name evidence="3" type="ORF">BN2614_LOCUS2</name>
</gene>
<comment type="caution">
    <text evidence="3">The sequence shown here is derived from an EMBL/GenBank/DDBJ whole genome shotgun (WGS) entry which is preliminary data.</text>
</comment>
<accession>A0A9X9LJH1</accession>
<evidence type="ECO:0000256" key="2">
    <source>
        <dbReference type="SAM" id="SignalP"/>
    </source>
</evidence>
<proteinExistence type="predicted"/>
<evidence type="ECO:0000313" key="4">
    <source>
        <dbReference type="Proteomes" id="UP000269945"/>
    </source>
</evidence>
<feature type="chain" id="PRO_5040944922" description="Secreted protein" evidence="2">
    <location>
        <begin position="19"/>
        <end position="123"/>
    </location>
</feature>
<feature type="signal peptide" evidence="2">
    <location>
        <begin position="1"/>
        <end position="18"/>
    </location>
</feature>
<name>A0A9X9LJH1_GULGU</name>
<reference evidence="3 4" key="1">
    <citation type="submission" date="2018-10" db="EMBL/GenBank/DDBJ databases">
        <authorList>
            <person name="Ekblom R."/>
            <person name="Jareborg N."/>
        </authorList>
    </citation>
    <scope>NUCLEOTIDE SEQUENCE [LARGE SCALE GENOMIC DNA]</scope>
    <source>
        <tissue evidence="3">Muscle</tissue>
    </source>
</reference>
<evidence type="ECO:0000313" key="3">
    <source>
        <dbReference type="EMBL" id="VCW69609.1"/>
    </source>
</evidence>
<feature type="region of interest" description="Disordered" evidence="1">
    <location>
        <begin position="103"/>
        <end position="123"/>
    </location>
</feature>
<sequence>MAAALVSWGLLVGSPARCSDGARAGRTLLMEGSFFLQSQPRRCTLALGGPLNTCLGLECSFSFAFNAALRFGGSSSGKSWFSSRSARSCSTISCLSFQKRLISSSPGQSSEESADLLSSLRSS</sequence>
<dbReference type="AlphaFoldDB" id="A0A9X9LJH1"/>
<protein>
    <recommendedName>
        <fullName evidence="5">Secreted protein</fullName>
    </recommendedName>
</protein>
<dbReference type="Proteomes" id="UP000269945">
    <property type="component" value="Unassembled WGS sequence"/>
</dbReference>
<evidence type="ECO:0008006" key="5">
    <source>
        <dbReference type="Google" id="ProtNLM"/>
    </source>
</evidence>
<organism evidence="3 4">
    <name type="scientific">Gulo gulo</name>
    <name type="common">Wolverine</name>
    <name type="synonym">Gluton</name>
    <dbReference type="NCBI Taxonomy" id="48420"/>
    <lineage>
        <taxon>Eukaryota</taxon>
        <taxon>Metazoa</taxon>
        <taxon>Chordata</taxon>
        <taxon>Craniata</taxon>
        <taxon>Vertebrata</taxon>
        <taxon>Euteleostomi</taxon>
        <taxon>Mammalia</taxon>
        <taxon>Eutheria</taxon>
        <taxon>Laurasiatheria</taxon>
        <taxon>Carnivora</taxon>
        <taxon>Caniformia</taxon>
        <taxon>Musteloidea</taxon>
        <taxon>Mustelidae</taxon>
        <taxon>Guloninae</taxon>
        <taxon>Gulo</taxon>
    </lineage>
</organism>
<evidence type="ECO:0000256" key="1">
    <source>
        <dbReference type="SAM" id="MobiDB-lite"/>
    </source>
</evidence>
<keyword evidence="2" id="KW-0732">Signal</keyword>
<feature type="non-terminal residue" evidence="3">
    <location>
        <position position="123"/>
    </location>
</feature>
<dbReference type="EMBL" id="CYRY02005161">
    <property type="protein sequence ID" value="VCW69609.1"/>
    <property type="molecule type" value="Genomic_DNA"/>
</dbReference>
<keyword evidence="4" id="KW-1185">Reference proteome</keyword>